<feature type="region of interest" description="Disordered" evidence="1">
    <location>
        <begin position="1"/>
        <end position="63"/>
    </location>
</feature>
<evidence type="ECO:0000313" key="3">
    <source>
        <dbReference type="EMBL" id="CAL1393933.1"/>
    </source>
</evidence>
<organism evidence="3 4">
    <name type="scientific">Linum trigynum</name>
    <dbReference type="NCBI Taxonomy" id="586398"/>
    <lineage>
        <taxon>Eukaryota</taxon>
        <taxon>Viridiplantae</taxon>
        <taxon>Streptophyta</taxon>
        <taxon>Embryophyta</taxon>
        <taxon>Tracheophyta</taxon>
        <taxon>Spermatophyta</taxon>
        <taxon>Magnoliopsida</taxon>
        <taxon>eudicotyledons</taxon>
        <taxon>Gunneridae</taxon>
        <taxon>Pentapetalae</taxon>
        <taxon>rosids</taxon>
        <taxon>fabids</taxon>
        <taxon>Malpighiales</taxon>
        <taxon>Linaceae</taxon>
        <taxon>Linum</taxon>
    </lineage>
</organism>
<dbReference type="Pfam" id="PF05678">
    <property type="entry name" value="VQ"/>
    <property type="match status" value="1"/>
</dbReference>
<evidence type="ECO:0000256" key="1">
    <source>
        <dbReference type="SAM" id="MobiDB-lite"/>
    </source>
</evidence>
<accession>A0AAV2F6Q1</accession>
<evidence type="ECO:0000313" key="4">
    <source>
        <dbReference type="Proteomes" id="UP001497516"/>
    </source>
</evidence>
<evidence type="ECO:0000259" key="2">
    <source>
        <dbReference type="Pfam" id="PF05678"/>
    </source>
</evidence>
<keyword evidence="4" id="KW-1185">Reference proteome</keyword>
<dbReference type="EMBL" id="OZ034819">
    <property type="protein sequence ID" value="CAL1393933.1"/>
    <property type="molecule type" value="Genomic_DNA"/>
</dbReference>
<dbReference type="AlphaFoldDB" id="A0AAV2F6Q1"/>
<feature type="compositionally biased region" description="Low complexity" evidence="1">
    <location>
        <begin position="8"/>
        <end position="21"/>
    </location>
</feature>
<name>A0AAV2F6Q1_9ROSI</name>
<protein>
    <recommendedName>
        <fullName evidence="2">VQ domain-containing protein</fullName>
    </recommendedName>
</protein>
<feature type="region of interest" description="Disordered" evidence="1">
    <location>
        <begin position="93"/>
        <end position="120"/>
    </location>
</feature>
<feature type="compositionally biased region" description="Basic residues" evidence="1">
    <location>
        <begin position="22"/>
        <end position="37"/>
    </location>
</feature>
<sequence length="225" mass="25627">MAMGNKRPSQPQSSSSISPLSKPKKNKSNLISKKKTKKKEENLRAKAALHLQQQQELNRDGDHRPILRPKVYITDISNFKTLVQELTGNGAVDPVAPQWESSPSSEIFESESESVDASSSSVDSSVTASFNQEEMNNFQPYGYYDDQMGLYSLEETRSNDMLACQADLEALLEDMDQEFPLVFETNYSSESRHQIHYQQYYREEEQEADLSIYDYDFSGVVCDCM</sequence>
<proteinExistence type="predicted"/>
<gene>
    <name evidence="3" type="ORF">LTRI10_LOCUS34468</name>
</gene>
<reference evidence="3 4" key="1">
    <citation type="submission" date="2024-04" db="EMBL/GenBank/DDBJ databases">
        <authorList>
            <person name="Fracassetti M."/>
        </authorList>
    </citation>
    <scope>NUCLEOTIDE SEQUENCE [LARGE SCALE GENOMIC DNA]</scope>
</reference>
<dbReference type="InterPro" id="IPR008889">
    <property type="entry name" value="VQ"/>
</dbReference>
<feature type="domain" description="VQ" evidence="2">
    <location>
        <begin position="69"/>
        <end position="91"/>
    </location>
</feature>
<dbReference type="Proteomes" id="UP001497516">
    <property type="component" value="Chromosome 6"/>
</dbReference>